<proteinExistence type="predicted"/>
<dbReference type="Proteomes" id="UP000308600">
    <property type="component" value="Unassembled WGS sequence"/>
</dbReference>
<dbReference type="EMBL" id="ML208277">
    <property type="protein sequence ID" value="TFK73313.1"/>
    <property type="molecule type" value="Genomic_DNA"/>
</dbReference>
<keyword evidence="2" id="KW-1185">Reference proteome</keyword>
<protein>
    <submittedName>
        <fullName evidence="1">Cytochrome P450</fullName>
    </submittedName>
</protein>
<evidence type="ECO:0000313" key="2">
    <source>
        <dbReference type="Proteomes" id="UP000308600"/>
    </source>
</evidence>
<reference evidence="1 2" key="1">
    <citation type="journal article" date="2019" name="Nat. Ecol. Evol.">
        <title>Megaphylogeny resolves global patterns of mushroom evolution.</title>
        <authorList>
            <person name="Varga T."/>
            <person name="Krizsan K."/>
            <person name="Foldi C."/>
            <person name="Dima B."/>
            <person name="Sanchez-Garcia M."/>
            <person name="Sanchez-Ramirez S."/>
            <person name="Szollosi G.J."/>
            <person name="Szarkandi J.G."/>
            <person name="Papp V."/>
            <person name="Albert L."/>
            <person name="Andreopoulos W."/>
            <person name="Angelini C."/>
            <person name="Antonin V."/>
            <person name="Barry K.W."/>
            <person name="Bougher N.L."/>
            <person name="Buchanan P."/>
            <person name="Buyck B."/>
            <person name="Bense V."/>
            <person name="Catcheside P."/>
            <person name="Chovatia M."/>
            <person name="Cooper J."/>
            <person name="Damon W."/>
            <person name="Desjardin D."/>
            <person name="Finy P."/>
            <person name="Geml J."/>
            <person name="Haridas S."/>
            <person name="Hughes K."/>
            <person name="Justo A."/>
            <person name="Karasinski D."/>
            <person name="Kautmanova I."/>
            <person name="Kiss B."/>
            <person name="Kocsube S."/>
            <person name="Kotiranta H."/>
            <person name="LaButti K.M."/>
            <person name="Lechner B.E."/>
            <person name="Liimatainen K."/>
            <person name="Lipzen A."/>
            <person name="Lukacs Z."/>
            <person name="Mihaltcheva S."/>
            <person name="Morgado L.N."/>
            <person name="Niskanen T."/>
            <person name="Noordeloos M.E."/>
            <person name="Ohm R.A."/>
            <person name="Ortiz-Santana B."/>
            <person name="Ovrebo C."/>
            <person name="Racz N."/>
            <person name="Riley R."/>
            <person name="Savchenko A."/>
            <person name="Shiryaev A."/>
            <person name="Soop K."/>
            <person name="Spirin V."/>
            <person name="Szebenyi C."/>
            <person name="Tomsovsky M."/>
            <person name="Tulloss R.E."/>
            <person name="Uehling J."/>
            <person name="Grigoriev I.V."/>
            <person name="Vagvolgyi C."/>
            <person name="Papp T."/>
            <person name="Martin F.M."/>
            <person name="Miettinen O."/>
            <person name="Hibbett D.S."/>
            <person name="Nagy L.G."/>
        </authorList>
    </citation>
    <scope>NUCLEOTIDE SEQUENCE [LARGE SCALE GENOMIC DNA]</scope>
    <source>
        <strain evidence="1 2">NL-1719</strain>
    </source>
</reference>
<accession>A0ACD3B4Q0</accession>
<evidence type="ECO:0000313" key="1">
    <source>
        <dbReference type="EMBL" id="TFK73313.1"/>
    </source>
</evidence>
<sequence>MTRNESIYPEPDAFRPERFIDADSSLSGDDRVLAFGFGRRICTGRYLASDSVWLSVAQVIAAFTISDATDVASGKKIDANLMDYTDEGISHPLPFNCNIRPRQGFESLLET</sequence>
<gene>
    <name evidence="1" type="ORF">BDN72DRAFT_217007</name>
</gene>
<name>A0ACD3B4Q0_9AGAR</name>
<organism evidence="1 2">
    <name type="scientific">Pluteus cervinus</name>
    <dbReference type="NCBI Taxonomy" id="181527"/>
    <lineage>
        <taxon>Eukaryota</taxon>
        <taxon>Fungi</taxon>
        <taxon>Dikarya</taxon>
        <taxon>Basidiomycota</taxon>
        <taxon>Agaricomycotina</taxon>
        <taxon>Agaricomycetes</taxon>
        <taxon>Agaricomycetidae</taxon>
        <taxon>Agaricales</taxon>
        <taxon>Pluteineae</taxon>
        <taxon>Pluteaceae</taxon>
        <taxon>Pluteus</taxon>
    </lineage>
</organism>